<name>A0ACB6QHA9_9PLEO</name>
<dbReference type="EMBL" id="MU003529">
    <property type="protein sequence ID" value="KAF2465531.1"/>
    <property type="molecule type" value="Genomic_DNA"/>
</dbReference>
<evidence type="ECO:0000313" key="1">
    <source>
        <dbReference type="EMBL" id="KAF2465531.1"/>
    </source>
</evidence>
<evidence type="ECO:0000313" key="2">
    <source>
        <dbReference type="Proteomes" id="UP000799755"/>
    </source>
</evidence>
<comment type="caution">
    <text evidence="1">The sequence shown here is derived from an EMBL/GenBank/DDBJ whole genome shotgun (WGS) entry which is preliminary data.</text>
</comment>
<sequence>MLWHFVDTISSKILYRTPRRRISIKYPTLQSIRDNLRNIYPDPYDIQKFHEQSMWLLSRICNLAFPMEIHGTKLSSDRKREAEQGELELPNSAFYLMQNAKKCSLVQHSKGLLLTDPHLSERSNDVDNSYANTNGSANSPLSKTHTPSTGSLHHRQTQIRR</sequence>
<protein>
    <submittedName>
        <fullName evidence="1">Uncharacterized protein</fullName>
    </submittedName>
</protein>
<keyword evidence="2" id="KW-1185">Reference proteome</keyword>
<dbReference type="Proteomes" id="UP000799755">
    <property type="component" value="Unassembled WGS sequence"/>
</dbReference>
<accession>A0ACB6QHA9</accession>
<reference evidence="1" key="1">
    <citation type="journal article" date="2020" name="Stud. Mycol.">
        <title>101 Dothideomycetes genomes: a test case for predicting lifestyles and emergence of pathogens.</title>
        <authorList>
            <person name="Haridas S."/>
            <person name="Albert R."/>
            <person name="Binder M."/>
            <person name="Bloem J."/>
            <person name="Labutti K."/>
            <person name="Salamov A."/>
            <person name="Andreopoulos B."/>
            <person name="Baker S."/>
            <person name="Barry K."/>
            <person name="Bills G."/>
            <person name="Bluhm B."/>
            <person name="Cannon C."/>
            <person name="Castanera R."/>
            <person name="Culley D."/>
            <person name="Daum C."/>
            <person name="Ezra D."/>
            <person name="Gonzalez J."/>
            <person name="Henrissat B."/>
            <person name="Kuo A."/>
            <person name="Liang C."/>
            <person name="Lipzen A."/>
            <person name="Lutzoni F."/>
            <person name="Magnuson J."/>
            <person name="Mondo S."/>
            <person name="Nolan M."/>
            <person name="Ohm R."/>
            <person name="Pangilinan J."/>
            <person name="Park H.-J."/>
            <person name="Ramirez L."/>
            <person name="Alfaro M."/>
            <person name="Sun H."/>
            <person name="Tritt A."/>
            <person name="Yoshinaga Y."/>
            <person name="Zwiers L.-H."/>
            <person name="Turgeon B."/>
            <person name="Goodwin S."/>
            <person name="Spatafora J."/>
            <person name="Crous P."/>
            <person name="Grigoriev I."/>
        </authorList>
    </citation>
    <scope>NUCLEOTIDE SEQUENCE</scope>
    <source>
        <strain evidence="1">ATCC 200398</strain>
    </source>
</reference>
<proteinExistence type="predicted"/>
<gene>
    <name evidence="1" type="ORF">BDR25DRAFT_378694</name>
</gene>
<organism evidence="1 2">
    <name type="scientific">Lindgomyces ingoldianus</name>
    <dbReference type="NCBI Taxonomy" id="673940"/>
    <lineage>
        <taxon>Eukaryota</taxon>
        <taxon>Fungi</taxon>
        <taxon>Dikarya</taxon>
        <taxon>Ascomycota</taxon>
        <taxon>Pezizomycotina</taxon>
        <taxon>Dothideomycetes</taxon>
        <taxon>Pleosporomycetidae</taxon>
        <taxon>Pleosporales</taxon>
        <taxon>Lindgomycetaceae</taxon>
        <taxon>Lindgomyces</taxon>
    </lineage>
</organism>